<evidence type="ECO:0000259" key="1">
    <source>
        <dbReference type="PROSITE" id="PS51471"/>
    </source>
</evidence>
<proteinExistence type="predicted"/>
<protein>
    <recommendedName>
        <fullName evidence="1">Fe2OG dioxygenase domain-containing protein</fullName>
    </recommendedName>
</protein>
<evidence type="ECO:0000313" key="2">
    <source>
        <dbReference type="EMBL" id="QHT97230.1"/>
    </source>
</evidence>
<dbReference type="Gene3D" id="2.60.120.590">
    <property type="entry name" value="Alpha-ketoglutarate-dependent dioxygenase AlkB-like"/>
    <property type="match status" value="1"/>
</dbReference>
<dbReference type="AlphaFoldDB" id="A0A6C0IXG0"/>
<name>A0A6C0IXG0_9ZZZZ</name>
<organism evidence="2">
    <name type="scientific">viral metagenome</name>
    <dbReference type="NCBI Taxonomy" id="1070528"/>
    <lineage>
        <taxon>unclassified sequences</taxon>
        <taxon>metagenomes</taxon>
        <taxon>organismal metagenomes</taxon>
    </lineage>
</organism>
<reference evidence="2" key="1">
    <citation type="journal article" date="2020" name="Nature">
        <title>Giant virus diversity and host interactions through global metagenomics.</title>
        <authorList>
            <person name="Schulz F."/>
            <person name="Roux S."/>
            <person name="Paez-Espino D."/>
            <person name="Jungbluth S."/>
            <person name="Walsh D.A."/>
            <person name="Denef V.J."/>
            <person name="McMahon K.D."/>
            <person name="Konstantinidis K.T."/>
            <person name="Eloe-Fadrosh E.A."/>
            <person name="Kyrpides N.C."/>
            <person name="Woyke T."/>
        </authorList>
    </citation>
    <scope>NUCLEOTIDE SEQUENCE</scope>
    <source>
        <strain evidence="2">GVMAG-M-3300025138-11</strain>
    </source>
</reference>
<dbReference type="InterPro" id="IPR005123">
    <property type="entry name" value="Oxoglu/Fe-dep_dioxygenase_dom"/>
</dbReference>
<sequence>MNSELLQNVIDESLKIPWCKPPAGIPGNHPPRNVCVLGDGSSIKKIKETIYLTKKAGFPQNVSYPLFQCYKSSSAHYKMRSIPKYTAQLILKLREIVKEKYGRNAINVDNMFNVVVCNYYTEDSHRISDHRDDERWLEFNELDKAGKPVASIIASLTLYIDDVPKILRNFELYNEESGTWEKNLLEHNSLIFFSNHRHRAKPVGKRGNSCKRINFTFRTLTDGLLGLTGYGNFYRYMSLPFKISIDKRHQDLIKYYQDSIEYSNNFNDKKIFEDDIQLLEVSNEEQKTKKDRLRKRYLSLGLNDLPRYVKPLCSHNNYENYINYFKKGSKFIIKKKI</sequence>
<accession>A0A6C0IXG0</accession>
<dbReference type="InterPro" id="IPR037151">
    <property type="entry name" value="AlkB-like_sf"/>
</dbReference>
<dbReference type="SUPFAM" id="SSF51197">
    <property type="entry name" value="Clavaminate synthase-like"/>
    <property type="match status" value="1"/>
</dbReference>
<dbReference type="PROSITE" id="PS51471">
    <property type="entry name" value="FE2OG_OXY"/>
    <property type="match status" value="1"/>
</dbReference>
<dbReference type="EMBL" id="MN740273">
    <property type="protein sequence ID" value="QHT97230.1"/>
    <property type="molecule type" value="Genomic_DNA"/>
</dbReference>
<feature type="domain" description="Fe2OG dioxygenase" evidence="1">
    <location>
        <begin position="111"/>
        <end position="221"/>
    </location>
</feature>